<keyword evidence="6" id="KW-0902">Two-component regulatory system</keyword>
<evidence type="ECO:0000259" key="8">
    <source>
        <dbReference type="PROSITE" id="PS50109"/>
    </source>
</evidence>
<dbReference type="InterPro" id="IPR035965">
    <property type="entry name" value="PAS-like_dom_sf"/>
</dbReference>
<proteinExistence type="predicted"/>
<evidence type="ECO:0000256" key="5">
    <source>
        <dbReference type="ARBA" id="ARBA00022777"/>
    </source>
</evidence>
<dbReference type="PROSITE" id="PS50113">
    <property type="entry name" value="PAC"/>
    <property type="match status" value="1"/>
</dbReference>
<evidence type="ECO:0000313" key="10">
    <source>
        <dbReference type="EMBL" id="SHK08785.1"/>
    </source>
</evidence>
<feature type="coiled-coil region" evidence="7">
    <location>
        <begin position="204"/>
        <end position="235"/>
    </location>
</feature>
<dbReference type="AlphaFoldDB" id="A0A1M6PLI8"/>
<dbReference type="InterPro" id="IPR005467">
    <property type="entry name" value="His_kinase_dom"/>
</dbReference>
<dbReference type="SUPFAM" id="SSF55785">
    <property type="entry name" value="PYP-like sensor domain (PAS domain)"/>
    <property type="match status" value="1"/>
</dbReference>
<dbReference type="CDD" id="cd00130">
    <property type="entry name" value="PAS"/>
    <property type="match status" value="1"/>
</dbReference>
<dbReference type="GO" id="GO:0000155">
    <property type="term" value="F:phosphorelay sensor kinase activity"/>
    <property type="evidence" value="ECO:0007669"/>
    <property type="project" value="InterPro"/>
</dbReference>
<dbReference type="InterPro" id="IPR000014">
    <property type="entry name" value="PAS"/>
</dbReference>
<evidence type="ECO:0000256" key="6">
    <source>
        <dbReference type="ARBA" id="ARBA00023012"/>
    </source>
</evidence>
<dbReference type="FunFam" id="3.30.565.10:FF:000006">
    <property type="entry name" value="Sensor histidine kinase WalK"/>
    <property type="match status" value="1"/>
</dbReference>
<keyword evidence="11" id="KW-1185">Reference proteome</keyword>
<sequence>MVDFVALFRPLAERSQLLYYIYHLETRRFLYVSPAYETITSRPAAAVNDDLPDLLALVHPDDKAYADGCLRHLLRGSFLEDVELRLLHPDGRIQWLCCTAARVSEADGRTYLSGTIQDTTSAREYRENADRFNKKKNATLEILSHDLAGPFVMMQQLAEFVGEKVVPLQDEMLDGMLRVMKNTCQDSVTLIRDFVDNEFMESANVDLKIERVDLVAELREVLEEYQRSEVNLAKNFLFRPASPRIYVELDNNKVMQVINNLVSNAIKFTPDGGRIEVSVAEEPSRVLITVADSGIGIPEHLMPVLFERFTPARRPGLRGEKTTGLGMSIIKSIVELHKGRIQCQSVENQGTTFTIELPRGEPA</sequence>
<comment type="catalytic activity">
    <reaction evidence="1">
        <text>ATP + protein L-histidine = ADP + protein N-phospho-L-histidine.</text>
        <dbReference type="EC" id="2.7.13.3"/>
    </reaction>
</comment>
<evidence type="ECO:0000259" key="9">
    <source>
        <dbReference type="PROSITE" id="PS50113"/>
    </source>
</evidence>
<feature type="domain" description="PAC" evidence="9">
    <location>
        <begin position="80"/>
        <end position="131"/>
    </location>
</feature>
<dbReference type="InterPro" id="IPR013655">
    <property type="entry name" value="PAS_fold_3"/>
</dbReference>
<reference evidence="11" key="1">
    <citation type="submission" date="2016-11" db="EMBL/GenBank/DDBJ databases">
        <authorList>
            <person name="Varghese N."/>
            <person name="Submissions S."/>
        </authorList>
    </citation>
    <scope>NUCLEOTIDE SEQUENCE [LARGE SCALE GENOMIC DNA]</scope>
    <source>
        <strain evidence="11">DSM 18569</strain>
    </source>
</reference>
<evidence type="ECO:0000256" key="2">
    <source>
        <dbReference type="ARBA" id="ARBA00012438"/>
    </source>
</evidence>
<keyword evidence="7" id="KW-0175">Coiled coil</keyword>
<dbReference type="EMBL" id="FRAS01000001">
    <property type="protein sequence ID" value="SHK08785.1"/>
    <property type="molecule type" value="Genomic_DNA"/>
</dbReference>
<protein>
    <recommendedName>
        <fullName evidence="2">histidine kinase</fullName>
        <ecNumber evidence="2">2.7.13.3</ecNumber>
    </recommendedName>
</protein>
<dbReference type="NCBIfam" id="TIGR00229">
    <property type="entry name" value="sensory_box"/>
    <property type="match status" value="1"/>
</dbReference>
<dbReference type="Gene3D" id="1.10.287.130">
    <property type="match status" value="1"/>
</dbReference>
<dbReference type="STRING" id="1121959.SAMN02746009_00275"/>
<dbReference type="RefSeq" id="WP_073280893.1">
    <property type="nucleotide sequence ID" value="NZ_FRAS01000001.1"/>
</dbReference>
<dbReference type="PANTHER" id="PTHR43711:SF31">
    <property type="entry name" value="HISTIDINE KINASE"/>
    <property type="match status" value="1"/>
</dbReference>
<dbReference type="OrthoDB" id="9757990at2"/>
<name>A0A1M6PLI8_9BACT</name>
<organism evidence="10 11">
    <name type="scientific">Hymenobacter psychrotolerans DSM 18569</name>
    <dbReference type="NCBI Taxonomy" id="1121959"/>
    <lineage>
        <taxon>Bacteria</taxon>
        <taxon>Pseudomonadati</taxon>
        <taxon>Bacteroidota</taxon>
        <taxon>Cytophagia</taxon>
        <taxon>Cytophagales</taxon>
        <taxon>Hymenobacteraceae</taxon>
        <taxon>Hymenobacter</taxon>
    </lineage>
</organism>
<accession>A0A1M6PLI8</accession>
<feature type="domain" description="Histidine kinase" evidence="8">
    <location>
        <begin position="142"/>
        <end position="361"/>
    </location>
</feature>
<keyword evidence="5 10" id="KW-0418">Kinase</keyword>
<dbReference type="PANTHER" id="PTHR43711">
    <property type="entry name" value="TWO-COMPONENT HISTIDINE KINASE"/>
    <property type="match status" value="1"/>
</dbReference>
<dbReference type="SUPFAM" id="SSF47384">
    <property type="entry name" value="Homodimeric domain of signal transducing histidine kinase"/>
    <property type="match status" value="1"/>
</dbReference>
<dbReference type="PRINTS" id="PR00344">
    <property type="entry name" value="BCTRLSENSOR"/>
</dbReference>
<dbReference type="EC" id="2.7.13.3" evidence="2"/>
<keyword evidence="4" id="KW-0808">Transferase</keyword>
<dbReference type="CDD" id="cd00075">
    <property type="entry name" value="HATPase"/>
    <property type="match status" value="1"/>
</dbReference>
<keyword evidence="3" id="KW-0597">Phosphoprotein</keyword>
<evidence type="ECO:0000256" key="3">
    <source>
        <dbReference type="ARBA" id="ARBA00022553"/>
    </source>
</evidence>
<dbReference type="InterPro" id="IPR003594">
    <property type="entry name" value="HATPase_dom"/>
</dbReference>
<evidence type="ECO:0000313" key="11">
    <source>
        <dbReference type="Proteomes" id="UP000183947"/>
    </source>
</evidence>
<dbReference type="SMART" id="SM00387">
    <property type="entry name" value="HATPase_c"/>
    <property type="match status" value="1"/>
</dbReference>
<dbReference type="Pfam" id="PF02518">
    <property type="entry name" value="HATPase_c"/>
    <property type="match status" value="1"/>
</dbReference>
<evidence type="ECO:0000256" key="1">
    <source>
        <dbReference type="ARBA" id="ARBA00000085"/>
    </source>
</evidence>
<dbReference type="InterPro" id="IPR036097">
    <property type="entry name" value="HisK_dim/P_sf"/>
</dbReference>
<dbReference type="PROSITE" id="PS50109">
    <property type="entry name" value="HIS_KIN"/>
    <property type="match status" value="1"/>
</dbReference>
<evidence type="ECO:0000256" key="7">
    <source>
        <dbReference type="SAM" id="Coils"/>
    </source>
</evidence>
<evidence type="ECO:0000256" key="4">
    <source>
        <dbReference type="ARBA" id="ARBA00022679"/>
    </source>
</evidence>
<dbReference type="InterPro" id="IPR004358">
    <property type="entry name" value="Sig_transdc_His_kin-like_C"/>
</dbReference>
<dbReference type="Proteomes" id="UP000183947">
    <property type="component" value="Unassembled WGS sequence"/>
</dbReference>
<dbReference type="Gene3D" id="3.30.565.10">
    <property type="entry name" value="Histidine kinase-like ATPase, C-terminal domain"/>
    <property type="match status" value="1"/>
</dbReference>
<dbReference type="InterPro" id="IPR000700">
    <property type="entry name" value="PAS-assoc_C"/>
</dbReference>
<dbReference type="InterPro" id="IPR050736">
    <property type="entry name" value="Sensor_HK_Regulatory"/>
</dbReference>
<dbReference type="InterPro" id="IPR036890">
    <property type="entry name" value="HATPase_C_sf"/>
</dbReference>
<gene>
    <name evidence="10" type="ORF">SAMN02746009_00275</name>
</gene>
<dbReference type="SUPFAM" id="SSF55874">
    <property type="entry name" value="ATPase domain of HSP90 chaperone/DNA topoisomerase II/histidine kinase"/>
    <property type="match status" value="1"/>
</dbReference>
<dbReference type="Pfam" id="PF08447">
    <property type="entry name" value="PAS_3"/>
    <property type="match status" value="1"/>
</dbReference>
<dbReference type="Gene3D" id="3.30.450.20">
    <property type="entry name" value="PAS domain"/>
    <property type="match status" value="1"/>
</dbReference>